<reference evidence="2" key="1">
    <citation type="journal article" date="2013" name="Nature">
        <title>Pan genome of the phytoplankton Emiliania underpins its global distribution.</title>
        <authorList>
            <person name="Read B.A."/>
            <person name="Kegel J."/>
            <person name="Klute M.J."/>
            <person name="Kuo A."/>
            <person name="Lefebvre S.C."/>
            <person name="Maumus F."/>
            <person name="Mayer C."/>
            <person name="Miller J."/>
            <person name="Monier A."/>
            <person name="Salamov A."/>
            <person name="Young J."/>
            <person name="Aguilar M."/>
            <person name="Claverie J.M."/>
            <person name="Frickenhaus S."/>
            <person name="Gonzalez K."/>
            <person name="Herman E.K."/>
            <person name="Lin Y.C."/>
            <person name="Napier J."/>
            <person name="Ogata H."/>
            <person name="Sarno A.F."/>
            <person name="Shmutz J."/>
            <person name="Schroeder D."/>
            <person name="de Vargas C."/>
            <person name="Verret F."/>
            <person name="von Dassow P."/>
            <person name="Valentin K."/>
            <person name="Van de Peer Y."/>
            <person name="Wheeler G."/>
            <person name="Dacks J.B."/>
            <person name="Delwiche C.F."/>
            <person name="Dyhrman S.T."/>
            <person name="Glockner G."/>
            <person name="John U."/>
            <person name="Richards T."/>
            <person name="Worden A.Z."/>
            <person name="Zhang X."/>
            <person name="Grigoriev I.V."/>
            <person name="Allen A.E."/>
            <person name="Bidle K."/>
            <person name="Borodovsky M."/>
            <person name="Bowler C."/>
            <person name="Brownlee C."/>
            <person name="Cock J.M."/>
            <person name="Elias M."/>
            <person name="Gladyshev V.N."/>
            <person name="Groth M."/>
            <person name="Guda C."/>
            <person name="Hadaegh A."/>
            <person name="Iglesias-Rodriguez M.D."/>
            <person name="Jenkins J."/>
            <person name="Jones B.M."/>
            <person name="Lawson T."/>
            <person name="Leese F."/>
            <person name="Lindquist E."/>
            <person name="Lobanov A."/>
            <person name="Lomsadze A."/>
            <person name="Malik S.B."/>
            <person name="Marsh M.E."/>
            <person name="Mackinder L."/>
            <person name="Mock T."/>
            <person name="Mueller-Roeber B."/>
            <person name="Pagarete A."/>
            <person name="Parker M."/>
            <person name="Probert I."/>
            <person name="Quesneville H."/>
            <person name="Raines C."/>
            <person name="Rensing S.A."/>
            <person name="Riano-Pachon D.M."/>
            <person name="Richier S."/>
            <person name="Rokitta S."/>
            <person name="Shiraiwa Y."/>
            <person name="Soanes D.M."/>
            <person name="van der Giezen M."/>
            <person name="Wahlund T.M."/>
            <person name="Williams B."/>
            <person name="Wilson W."/>
            <person name="Wolfe G."/>
            <person name="Wurch L.L."/>
        </authorList>
    </citation>
    <scope>NUCLEOTIDE SEQUENCE</scope>
</reference>
<dbReference type="PaxDb" id="2903-EOD34065"/>
<sequence>MHQGWRTLDLHRLAREPPQSWPYFVKSALANFRYVRTANSNATRMRLRLFTPPFGPVLSSRHYAWWKVRVLQFIEEQHRSRSRGGGASAAQQQRRDGCAWALLLDADAFVRAPAGTDLLRRLMPLQLTAQQPDPQTLASGAAFAARLQSLAPAADLSFLRFTFSTQLNTGVMFANLNHPGLAPLLRAWWASPFNGTWVRHAWAGGASKENEAFGALTERLGLPDGGAAAEAAGSGAEAARLERLRELRGCISRAAWVNGVLTANS</sequence>
<dbReference type="AlphaFoldDB" id="A0A0D3KE80"/>
<proteinExistence type="predicted"/>
<organism evidence="1 2">
    <name type="scientific">Emiliania huxleyi (strain CCMP1516)</name>
    <dbReference type="NCBI Taxonomy" id="280463"/>
    <lineage>
        <taxon>Eukaryota</taxon>
        <taxon>Haptista</taxon>
        <taxon>Haptophyta</taxon>
        <taxon>Prymnesiophyceae</taxon>
        <taxon>Isochrysidales</taxon>
        <taxon>Noelaerhabdaceae</taxon>
        <taxon>Emiliania</taxon>
    </lineage>
</organism>
<dbReference type="RefSeq" id="XP_005786494.1">
    <property type="nucleotide sequence ID" value="XM_005786437.1"/>
</dbReference>
<name>A0A0D3KE80_EMIH1</name>
<dbReference type="GeneID" id="17279336"/>
<evidence type="ECO:0000313" key="1">
    <source>
        <dbReference type="EnsemblProtists" id="EOD34065"/>
    </source>
</evidence>
<evidence type="ECO:0000313" key="2">
    <source>
        <dbReference type="Proteomes" id="UP000013827"/>
    </source>
</evidence>
<reference evidence="1" key="2">
    <citation type="submission" date="2024-10" db="UniProtKB">
        <authorList>
            <consortium name="EnsemblProtists"/>
        </authorList>
    </citation>
    <scope>IDENTIFICATION</scope>
</reference>
<dbReference type="HOGENOM" id="CLU_1051459_0_0_1"/>
<dbReference type="Proteomes" id="UP000013827">
    <property type="component" value="Unassembled WGS sequence"/>
</dbReference>
<dbReference type="EnsemblProtists" id="EOD34065">
    <property type="protein sequence ID" value="EOD34065"/>
    <property type="gene ID" value="EMIHUDRAFT_111431"/>
</dbReference>
<keyword evidence="2" id="KW-1185">Reference proteome</keyword>
<dbReference type="KEGG" id="ehx:EMIHUDRAFT_111431"/>
<protein>
    <submittedName>
        <fullName evidence="1">Uncharacterized protein</fullName>
    </submittedName>
</protein>
<accession>A0A0D3KE80</accession>